<name>A0A2N1UNX8_9BACT</name>
<dbReference type="InterPro" id="IPR043728">
    <property type="entry name" value="DUF5671"/>
</dbReference>
<dbReference type="EMBL" id="PGYQ01000002">
    <property type="protein sequence ID" value="PKL72582.1"/>
    <property type="molecule type" value="Genomic_DNA"/>
</dbReference>
<sequence>MLSLVALGFTATSIGIIIFQIINKNIVDITESFNSEYDIDALKLAISAIIVCVPIFFIMTWQINKNLFLGLLDKNSGIRKWLTYFILFASSVVIIGYLISLIFNFLNGELSIKFILKTITAIIISGIVFSYYFYDIKRKIVEKTKSKISQIYFYGALLIIIATLISSIFFVESPQETRNKKQDYMVAEKIFNIKRAINSYYFSKKKLPENFEELLLGGFIQSENEIRNPKTKEKVEYKIISEDTYELCANFKTSNKNNHDEHYNYPNDQWFHDAGYQCIKKPVENNDVVAPILLNH</sequence>
<reference evidence="3 4" key="1">
    <citation type="journal article" date="2017" name="ISME J.">
        <title>Potential for microbial H2 and metal transformations associated with novel bacteria and archaea in deep terrestrial subsurface sediments.</title>
        <authorList>
            <person name="Hernsdorf A.W."/>
            <person name="Amano Y."/>
            <person name="Miyakawa K."/>
            <person name="Ise K."/>
            <person name="Suzuki Y."/>
            <person name="Anantharaman K."/>
            <person name="Probst A."/>
            <person name="Burstein D."/>
            <person name="Thomas B.C."/>
            <person name="Banfield J.F."/>
        </authorList>
    </citation>
    <scope>NUCLEOTIDE SEQUENCE [LARGE SCALE GENOMIC DNA]</scope>
    <source>
        <strain evidence="3">HGW-Kuenenbacteria-1</strain>
    </source>
</reference>
<comment type="caution">
    <text evidence="3">The sequence shown here is derived from an EMBL/GenBank/DDBJ whole genome shotgun (WGS) entry which is preliminary data.</text>
</comment>
<dbReference type="Proteomes" id="UP000233414">
    <property type="component" value="Unassembled WGS sequence"/>
</dbReference>
<proteinExistence type="predicted"/>
<keyword evidence="1" id="KW-0812">Transmembrane</keyword>
<feature type="transmembrane region" description="Helical" evidence="1">
    <location>
        <begin position="44"/>
        <end position="61"/>
    </location>
</feature>
<feature type="transmembrane region" description="Helical" evidence="1">
    <location>
        <begin position="152"/>
        <end position="171"/>
    </location>
</feature>
<dbReference type="AlphaFoldDB" id="A0A2N1UNX8"/>
<dbReference type="Pfam" id="PF18920">
    <property type="entry name" value="DUF5671"/>
    <property type="match status" value="1"/>
</dbReference>
<gene>
    <name evidence="3" type="ORF">CVV26_01040</name>
</gene>
<feature type="transmembrane region" description="Helical" evidence="1">
    <location>
        <begin position="6"/>
        <end position="23"/>
    </location>
</feature>
<evidence type="ECO:0000313" key="3">
    <source>
        <dbReference type="EMBL" id="PKL72582.1"/>
    </source>
</evidence>
<evidence type="ECO:0000313" key="4">
    <source>
        <dbReference type="Proteomes" id="UP000233414"/>
    </source>
</evidence>
<keyword evidence="1" id="KW-0472">Membrane</keyword>
<feature type="domain" description="DUF5671" evidence="2">
    <location>
        <begin position="2"/>
        <end position="127"/>
    </location>
</feature>
<evidence type="ECO:0000259" key="2">
    <source>
        <dbReference type="Pfam" id="PF18920"/>
    </source>
</evidence>
<accession>A0A2N1UNX8</accession>
<keyword evidence="1" id="KW-1133">Transmembrane helix</keyword>
<evidence type="ECO:0000256" key="1">
    <source>
        <dbReference type="SAM" id="Phobius"/>
    </source>
</evidence>
<organism evidence="3 4">
    <name type="scientific">Candidatus Kuenenbacteria bacterium HGW-Kuenenbacteria-1</name>
    <dbReference type="NCBI Taxonomy" id="2013812"/>
    <lineage>
        <taxon>Bacteria</taxon>
        <taxon>Candidatus Kueneniibacteriota</taxon>
    </lineage>
</organism>
<protein>
    <recommendedName>
        <fullName evidence="2">DUF5671 domain-containing protein</fullName>
    </recommendedName>
</protein>
<feature type="transmembrane region" description="Helical" evidence="1">
    <location>
        <begin position="81"/>
        <end position="102"/>
    </location>
</feature>
<feature type="transmembrane region" description="Helical" evidence="1">
    <location>
        <begin position="114"/>
        <end position="132"/>
    </location>
</feature>